<feature type="domain" description="Nitroreductase" evidence="1">
    <location>
        <begin position="18"/>
        <end position="175"/>
    </location>
</feature>
<keyword evidence="3" id="KW-1185">Reference proteome</keyword>
<dbReference type="SUPFAM" id="SSF55469">
    <property type="entry name" value="FMN-dependent nitroreductase-like"/>
    <property type="match status" value="1"/>
</dbReference>
<reference evidence="3" key="1">
    <citation type="submission" date="2016-10" db="EMBL/GenBank/DDBJ databases">
        <authorList>
            <person name="Varghese N."/>
            <person name="Submissions S."/>
        </authorList>
    </citation>
    <scope>NUCLEOTIDE SEQUENCE [LARGE SCALE GENOMIC DNA]</scope>
    <source>
        <strain evidence="3">DSM 44718</strain>
    </source>
</reference>
<dbReference type="AlphaFoldDB" id="A0A1H3TPI3"/>
<dbReference type="InterPro" id="IPR029479">
    <property type="entry name" value="Nitroreductase"/>
</dbReference>
<sequence>MSLLLDGTTQDLLFRAARTANTFTTDPVTDGQLKAVYDLIKYGPTEMNGQPLRIVLVRSPEARERLLEHMDDGNKTKTSAAPLVAIMAADTNFHHELHRTFPHAPTARDKFDRHEALRVGSARLNAALQVGYFIVGVRAAGLAAGPMVGFDADGINQTFFPDGEHQVLAVVNVGKPGANAWFGRGPRLDYDDVVTTA</sequence>
<dbReference type="GO" id="GO:0016491">
    <property type="term" value="F:oxidoreductase activity"/>
    <property type="evidence" value="ECO:0007669"/>
    <property type="project" value="InterPro"/>
</dbReference>
<accession>A0A1H3TPI3</accession>
<proteinExistence type="predicted"/>
<dbReference type="EMBL" id="FNQB01000003">
    <property type="protein sequence ID" value="SDZ51239.1"/>
    <property type="molecule type" value="Genomic_DNA"/>
</dbReference>
<gene>
    <name evidence="2" type="ORF">SAMN05421684_6033</name>
</gene>
<name>A0A1H3TPI3_9ACTN</name>
<dbReference type="NCBIfam" id="NF003768">
    <property type="entry name" value="PRK05365.1"/>
    <property type="match status" value="1"/>
</dbReference>
<protein>
    <submittedName>
        <fullName evidence="2">3-hydroxypropanoate dehydrogenase</fullName>
    </submittedName>
</protein>
<dbReference type="OrthoDB" id="9784375at2"/>
<dbReference type="InterPro" id="IPR050461">
    <property type="entry name" value="Nitroreductase_HadB/RutE"/>
</dbReference>
<evidence type="ECO:0000313" key="3">
    <source>
        <dbReference type="Proteomes" id="UP000199632"/>
    </source>
</evidence>
<organism evidence="2 3">
    <name type="scientific">Asanoa ishikariensis</name>
    <dbReference type="NCBI Taxonomy" id="137265"/>
    <lineage>
        <taxon>Bacteria</taxon>
        <taxon>Bacillati</taxon>
        <taxon>Actinomycetota</taxon>
        <taxon>Actinomycetes</taxon>
        <taxon>Micromonosporales</taxon>
        <taxon>Micromonosporaceae</taxon>
        <taxon>Asanoa</taxon>
    </lineage>
</organism>
<dbReference type="Proteomes" id="UP000199632">
    <property type="component" value="Unassembled WGS sequence"/>
</dbReference>
<dbReference type="PANTHER" id="PTHR43543">
    <property type="entry name" value="MALONIC SEMIALDEHYDE REDUCTASE RUTE-RELATED"/>
    <property type="match status" value="1"/>
</dbReference>
<evidence type="ECO:0000313" key="2">
    <source>
        <dbReference type="EMBL" id="SDZ51239.1"/>
    </source>
</evidence>
<dbReference type="STRING" id="137265.SAMN05421684_6033"/>
<dbReference type="Gene3D" id="3.40.109.10">
    <property type="entry name" value="NADH Oxidase"/>
    <property type="match status" value="1"/>
</dbReference>
<dbReference type="PANTHER" id="PTHR43543:SF1">
    <property type="entry name" value="MALONIC SEMIALDEHYDE REDUCTASE RUTE-RELATED"/>
    <property type="match status" value="1"/>
</dbReference>
<dbReference type="Pfam" id="PF00881">
    <property type="entry name" value="Nitroreductase"/>
    <property type="match status" value="1"/>
</dbReference>
<dbReference type="RefSeq" id="WP_090799960.1">
    <property type="nucleotide sequence ID" value="NZ_BOND01000001.1"/>
</dbReference>
<evidence type="ECO:0000259" key="1">
    <source>
        <dbReference type="Pfam" id="PF00881"/>
    </source>
</evidence>
<dbReference type="InterPro" id="IPR000415">
    <property type="entry name" value="Nitroreductase-like"/>
</dbReference>